<reference evidence="3" key="1">
    <citation type="journal article" date="2019" name="Int. J. Syst. Evol. Microbiol.">
        <title>The Global Catalogue of Microorganisms (GCM) 10K type strain sequencing project: providing services to taxonomists for standard genome sequencing and annotation.</title>
        <authorList>
            <consortium name="The Broad Institute Genomics Platform"/>
            <consortium name="The Broad Institute Genome Sequencing Center for Infectious Disease"/>
            <person name="Wu L."/>
            <person name="Ma J."/>
        </authorList>
    </citation>
    <scope>NUCLEOTIDE SEQUENCE [LARGE SCALE GENOMIC DNA]</scope>
    <source>
        <strain evidence="3">KLKA75</strain>
    </source>
</reference>
<organism evidence="2 3">
    <name type="scientific">Actinomadura gamaensis</name>
    <dbReference type="NCBI Taxonomy" id="1763541"/>
    <lineage>
        <taxon>Bacteria</taxon>
        <taxon>Bacillati</taxon>
        <taxon>Actinomycetota</taxon>
        <taxon>Actinomycetes</taxon>
        <taxon>Streptosporangiales</taxon>
        <taxon>Thermomonosporaceae</taxon>
        <taxon>Actinomadura</taxon>
    </lineage>
</organism>
<dbReference type="Proteomes" id="UP001595872">
    <property type="component" value="Unassembled WGS sequence"/>
</dbReference>
<dbReference type="Pfam" id="PF14085">
    <property type="entry name" value="DUF4265"/>
    <property type="match status" value="1"/>
</dbReference>
<feature type="region of interest" description="Disordered" evidence="1">
    <location>
        <begin position="1"/>
        <end position="25"/>
    </location>
</feature>
<dbReference type="InterPro" id="IPR025361">
    <property type="entry name" value="DUF4265"/>
</dbReference>
<evidence type="ECO:0000313" key="3">
    <source>
        <dbReference type="Proteomes" id="UP001595872"/>
    </source>
</evidence>
<gene>
    <name evidence="2" type="ORF">ACFPCY_05025</name>
</gene>
<sequence>MTTDGRGHHHLNLLAESASGPPVREPVPVVRVSDGRYRLEATPALVDGCAAGDVVEVDRDGRVSVIERGGNLAIQSFAERGPFRMDQIDALREAFAAEGGLVEFPPHQRFVVVTVAARVGFPRVEAVMDAWSQATGSGWSFGNVYDEQGEPLHWW</sequence>
<accession>A0ABV9TRR4</accession>
<evidence type="ECO:0000313" key="2">
    <source>
        <dbReference type="EMBL" id="MFC4906669.1"/>
    </source>
</evidence>
<dbReference type="EMBL" id="JBHSIT010000001">
    <property type="protein sequence ID" value="MFC4906669.1"/>
    <property type="molecule type" value="Genomic_DNA"/>
</dbReference>
<keyword evidence="3" id="KW-1185">Reference proteome</keyword>
<protein>
    <submittedName>
        <fullName evidence="2">DUF4265 domain-containing protein</fullName>
    </submittedName>
</protein>
<dbReference type="RefSeq" id="WP_378252349.1">
    <property type="nucleotide sequence ID" value="NZ_JBHSIT010000001.1"/>
</dbReference>
<evidence type="ECO:0000256" key="1">
    <source>
        <dbReference type="SAM" id="MobiDB-lite"/>
    </source>
</evidence>
<proteinExistence type="predicted"/>
<name>A0ABV9TRR4_9ACTN</name>
<comment type="caution">
    <text evidence="2">The sequence shown here is derived from an EMBL/GenBank/DDBJ whole genome shotgun (WGS) entry which is preliminary data.</text>
</comment>